<dbReference type="SMART" id="SM00202">
    <property type="entry name" value="SR"/>
    <property type="match status" value="2"/>
</dbReference>
<dbReference type="PRINTS" id="PR00258">
    <property type="entry name" value="SPERACTRCPTR"/>
</dbReference>
<dbReference type="EMBL" id="JAUPFM010000019">
    <property type="protein sequence ID" value="KAK2820172.1"/>
    <property type="molecule type" value="Genomic_DNA"/>
</dbReference>
<keyword evidence="4" id="KW-0677">Repeat</keyword>
<dbReference type="SUPFAM" id="SSF53300">
    <property type="entry name" value="vWA-like"/>
    <property type="match status" value="3"/>
</dbReference>
<evidence type="ECO:0000256" key="7">
    <source>
        <dbReference type="PROSITE-ProRule" id="PRU00196"/>
    </source>
</evidence>
<reference evidence="12" key="1">
    <citation type="submission" date="2023-07" db="EMBL/GenBank/DDBJ databases">
        <title>Chromosome-level Genome Assembly of Striped Snakehead (Channa striata).</title>
        <authorList>
            <person name="Liu H."/>
        </authorList>
    </citation>
    <scope>NUCLEOTIDE SEQUENCE</scope>
    <source>
        <strain evidence="12">Gz</strain>
        <tissue evidence="12">Muscle</tissue>
    </source>
</reference>
<feature type="domain" description="VWFA" evidence="10">
    <location>
        <begin position="181"/>
        <end position="362"/>
    </location>
</feature>
<keyword evidence="2" id="KW-0964">Secreted</keyword>
<dbReference type="InterPro" id="IPR050525">
    <property type="entry name" value="ECM_Assembly_Org"/>
</dbReference>
<dbReference type="FunFam" id="3.40.50.410:FF:000004">
    <property type="entry name" value="collagen alpha-6(VI) chain"/>
    <property type="match status" value="2"/>
</dbReference>
<feature type="domain" description="SRCR" evidence="11">
    <location>
        <begin position="671"/>
        <end position="783"/>
    </location>
</feature>
<dbReference type="PRINTS" id="PR00453">
    <property type="entry name" value="VWFADOMAIN"/>
</dbReference>
<keyword evidence="8" id="KW-0812">Transmembrane</keyword>
<dbReference type="GO" id="GO:0035987">
    <property type="term" value="P:endodermal cell differentiation"/>
    <property type="evidence" value="ECO:0007669"/>
    <property type="project" value="TreeGrafter"/>
</dbReference>
<feature type="disulfide bond" evidence="7">
    <location>
        <begin position="738"/>
        <end position="748"/>
    </location>
</feature>
<feature type="domain" description="SRCR" evidence="11">
    <location>
        <begin position="566"/>
        <end position="668"/>
    </location>
</feature>
<keyword evidence="13" id="KW-1185">Reference proteome</keyword>
<proteinExistence type="predicted"/>
<evidence type="ECO:0000256" key="2">
    <source>
        <dbReference type="ARBA" id="ARBA00022525"/>
    </source>
</evidence>
<keyword evidence="6" id="KW-0325">Glycoprotein</keyword>
<protein>
    <submittedName>
        <fullName evidence="12">Uncharacterized protein</fullName>
    </submittedName>
</protein>
<dbReference type="SMART" id="SM00327">
    <property type="entry name" value="VWA"/>
    <property type="match status" value="3"/>
</dbReference>
<name>A0AA88LQB4_CHASR</name>
<gene>
    <name evidence="12" type="ORF">Q5P01_023131</name>
</gene>
<dbReference type="Proteomes" id="UP001187415">
    <property type="component" value="Unassembled WGS sequence"/>
</dbReference>
<keyword evidence="8" id="KW-1133">Transmembrane helix</keyword>
<organism evidence="12 13">
    <name type="scientific">Channa striata</name>
    <name type="common">Snakehead murrel</name>
    <name type="synonym">Ophicephalus striatus</name>
    <dbReference type="NCBI Taxonomy" id="64152"/>
    <lineage>
        <taxon>Eukaryota</taxon>
        <taxon>Metazoa</taxon>
        <taxon>Chordata</taxon>
        <taxon>Craniata</taxon>
        <taxon>Vertebrata</taxon>
        <taxon>Euteleostomi</taxon>
        <taxon>Actinopterygii</taxon>
        <taxon>Neopterygii</taxon>
        <taxon>Teleostei</taxon>
        <taxon>Neoteleostei</taxon>
        <taxon>Acanthomorphata</taxon>
        <taxon>Anabantaria</taxon>
        <taxon>Anabantiformes</taxon>
        <taxon>Channoidei</taxon>
        <taxon>Channidae</taxon>
        <taxon>Channa</taxon>
    </lineage>
</organism>
<accession>A0AA88LQB4</accession>
<dbReference type="InterPro" id="IPR013783">
    <property type="entry name" value="Ig-like_fold"/>
</dbReference>
<dbReference type="Pfam" id="PF00530">
    <property type="entry name" value="SRCR"/>
    <property type="match status" value="2"/>
</dbReference>
<feature type="signal peptide" evidence="9">
    <location>
        <begin position="1"/>
        <end position="20"/>
    </location>
</feature>
<feature type="domain" description="VWFA" evidence="10">
    <location>
        <begin position="36"/>
        <end position="171"/>
    </location>
</feature>
<evidence type="ECO:0000256" key="9">
    <source>
        <dbReference type="SAM" id="SignalP"/>
    </source>
</evidence>
<dbReference type="Gene3D" id="3.40.50.410">
    <property type="entry name" value="von Willebrand factor, type A domain"/>
    <property type="match status" value="3"/>
</dbReference>
<dbReference type="Gene3D" id="3.10.250.10">
    <property type="entry name" value="SRCR-like domain"/>
    <property type="match status" value="2"/>
</dbReference>
<dbReference type="InterPro" id="IPR001190">
    <property type="entry name" value="SRCR"/>
</dbReference>
<dbReference type="PROSITE" id="PS50234">
    <property type="entry name" value="VWFA"/>
    <property type="match status" value="3"/>
</dbReference>
<dbReference type="PANTHER" id="PTHR24020">
    <property type="entry name" value="COLLAGEN ALPHA"/>
    <property type="match status" value="1"/>
</dbReference>
<keyword evidence="5 7" id="KW-1015">Disulfide bond</keyword>
<evidence type="ECO:0000256" key="5">
    <source>
        <dbReference type="ARBA" id="ARBA00023157"/>
    </source>
</evidence>
<feature type="domain" description="VWFA" evidence="10">
    <location>
        <begin position="380"/>
        <end position="556"/>
    </location>
</feature>
<feature type="transmembrane region" description="Helical" evidence="8">
    <location>
        <begin position="860"/>
        <end position="881"/>
    </location>
</feature>
<dbReference type="Pfam" id="PF00092">
    <property type="entry name" value="VWA"/>
    <property type="match status" value="3"/>
</dbReference>
<evidence type="ECO:0000259" key="11">
    <source>
        <dbReference type="PROSITE" id="PS50287"/>
    </source>
</evidence>
<dbReference type="InterPro" id="IPR002035">
    <property type="entry name" value="VWF_A"/>
</dbReference>
<evidence type="ECO:0000256" key="3">
    <source>
        <dbReference type="ARBA" id="ARBA00022729"/>
    </source>
</evidence>
<keyword evidence="3 9" id="KW-0732">Signal</keyword>
<dbReference type="Gene3D" id="2.60.40.10">
    <property type="entry name" value="Immunoglobulins"/>
    <property type="match status" value="1"/>
</dbReference>
<feature type="chain" id="PRO_5041675354" evidence="9">
    <location>
        <begin position="21"/>
        <end position="900"/>
    </location>
</feature>
<evidence type="ECO:0000256" key="4">
    <source>
        <dbReference type="ARBA" id="ARBA00022737"/>
    </source>
</evidence>
<dbReference type="InterPro" id="IPR036465">
    <property type="entry name" value="vWFA_dom_sf"/>
</dbReference>
<comment type="caution">
    <text evidence="7">Lacks conserved residue(s) required for the propagation of feature annotation.</text>
</comment>
<evidence type="ECO:0000259" key="10">
    <source>
        <dbReference type="PROSITE" id="PS50234"/>
    </source>
</evidence>
<evidence type="ECO:0000313" key="13">
    <source>
        <dbReference type="Proteomes" id="UP001187415"/>
    </source>
</evidence>
<comment type="caution">
    <text evidence="12">The sequence shown here is derived from an EMBL/GenBank/DDBJ whole genome shotgun (WGS) entry which is preliminary data.</text>
</comment>
<dbReference type="AlphaFoldDB" id="A0AA88LQB4"/>
<dbReference type="PROSITE" id="PS50287">
    <property type="entry name" value="SRCR_2"/>
    <property type="match status" value="2"/>
</dbReference>
<dbReference type="FunFam" id="3.10.250.10:FF:000013">
    <property type="entry name" value="CD163 molecule like 1"/>
    <property type="match status" value="1"/>
</dbReference>
<evidence type="ECO:0000256" key="1">
    <source>
        <dbReference type="ARBA" id="ARBA00004613"/>
    </source>
</evidence>
<evidence type="ECO:0000313" key="12">
    <source>
        <dbReference type="EMBL" id="KAK2820172.1"/>
    </source>
</evidence>
<feature type="disulfide bond" evidence="7">
    <location>
        <begin position="637"/>
        <end position="647"/>
    </location>
</feature>
<evidence type="ECO:0000256" key="6">
    <source>
        <dbReference type="ARBA" id="ARBA00023180"/>
    </source>
</evidence>
<keyword evidence="8" id="KW-0472">Membrane</keyword>
<dbReference type="GO" id="GO:0016020">
    <property type="term" value="C:membrane"/>
    <property type="evidence" value="ECO:0007669"/>
    <property type="project" value="InterPro"/>
</dbReference>
<dbReference type="InterPro" id="IPR036772">
    <property type="entry name" value="SRCR-like_dom_sf"/>
</dbReference>
<sequence>MDHRLMVLVLLWSSGLQVEGDPVSTGSQCKPTNKLDIVLLVDDSGSIYPNDFDLLKSFISNLVNTFDIGPDKVQIGVTQFSDHPLTSWHLNTHSTKESLLKAIDELQQRGGGTEIGRALEHVLRYNFKPSVGMREDSQKIVLLITDGESQDDPERPSQDLKDAGIQIYTIGSQCKPTNKLDIVLLVDDSGSIKSNDFDLLKSFISNLVNTFDIGPDKVQIGLTLFSDRPQPRWHLNTHSTKESLLKAIDELQQRGGGTEIGRALEHVLRYNFKPSVGMREDSQKIVLLITDGKSQDDPERPSQDLKDAGIQIYTIGVGAASQTQLMSIASDPTEVHVHFISDFTHLLQLVRVCLHWTLTHSVTSLCFLPESGCQTMDEADIVLLMDGSTSITMTNFENIKSFVAHIVSSLDIGPNRVQIGLTQYSTDPKTEWNLNTHQSKQSLLEALAKVKQLLGDTMTALALKHVLRKNFKPNVGMRARSQKIIVLITDGEATDRRNLAPQDLKDTGIEIYTIGVRGADKHQLELIASDPKESHMYYVTDFRMLLDITKSFIRNLCGGNIILDSVRLVNGTSLCSGRLEVRSNRSNQWWSSVCAADFDGQDAEVVCRELGCGAPSVLQGALYGEMEAPIWTRRFQCGGNESALLDCRSSNSGRSTCSPGKAVGLTCSEPVRLVGEASRCAGRLELKHRGKWRPVDGSDWTLKEADVACRELNCGSAFSTGSRNESSAGSVWVISSECVQSGYVLRECVSSGSSSSTVEIACSVQQQSYTRVLRGFDFTVSCTTQPQYPGGSFQLTYTSSDTTHKYFQPAVNHSAHFQFPAAQPAHQGNFSCLYHLYVFSHNFTSESRLLVLTVLDPTVFIIRLVVLLLSLLSFIAAICYIHKITRGWKPDSKTKTKGDN</sequence>
<dbReference type="SUPFAM" id="SSF56487">
    <property type="entry name" value="SRCR-like"/>
    <property type="match status" value="2"/>
</dbReference>
<dbReference type="PANTHER" id="PTHR24020:SF17">
    <property type="entry name" value="COLLAGEN ALPHA-1(XII) CHAIN"/>
    <property type="match status" value="1"/>
</dbReference>
<evidence type="ECO:0000256" key="8">
    <source>
        <dbReference type="SAM" id="Phobius"/>
    </source>
</evidence>
<comment type="subcellular location">
    <subcellularLocation>
        <location evidence="1">Secreted</location>
    </subcellularLocation>
</comment>
<dbReference type="GO" id="GO:0005615">
    <property type="term" value="C:extracellular space"/>
    <property type="evidence" value="ECO:0007669"/>
    <property type="project" value="TreeGrafter"/>
</dbReference>